<sequence length="105" mass="11084">MQEQQQLSILDPGTGIQIPKEAFSQCLGPVEAYRDVVQQNFIAKEVSSSISSSAPMVLRSSIAFLTESGSGGCSALAKKEATAPSCKLLIVRHSSCKGILRISGN</sequence>
<accession>A0A0A9FDK8</accession>
<proteinExistence type="predicted"/>
<reference evidence="1" key="1">
    <citation type="submission" date="2014-09" db="EMBL/GenBank/DDBJ databases">
        <authorList>
            <person name="Magalhaes I.L.F."/>
            <person name="Oliveira U."/>
            <person name="Santos F.R."/>
            <person name="Vidigal T.H.D.A."/>
            <person name="Brescovit A.D."/>
            <person name="Santos A.J."/>
        </authorList>
    </citation>
    <scope>NUCLEOTIDE SEQUENCE</scope>
    <source>
        <tissue evidence="1">Shoot tissue taken approximately 20 cm above the soil surface</tissue>
    </source>
</reference>
<organism evidence="1">
    <name type="scientific">Arundo donax</name>
    <name type="common">Giant reed</name>
    <name type="synonym">Donax arundinaceus</name>
    <dbReference type="NCBI Taxonomy" id="35708"/>
    <lineage>
        <taxon>Eukaryota</taxon>
        <taxon>Viridiplantae</taxon>
        <taxon>Streptophyta</taxon>
        <taxon>Embryophyta</taxon>
        <taxon>Tracheophyta</taxon>
        <taxon>Spermatophyta</taxon>
        <taxon>Magnoliopsida</taxon>
        <taxon>Liliopsida</taxon>
        <taxon>Poales</taxon>
        <taxon>Poaceae</taxon>
        <taxon>PACMAD clade</taxon>
        <taxon>Arundinoideae</taxon>
        <taxon>Arundineae</taxon>
        <taxon>Arundo</taxon>
    </lineage>
</organism>
<reference evidence="1" key="2">
    <citation type="journal article" date="2015" name="Data Brief">
        <title>Shoot transcriptome of the giant reed, Arundo donax.</title>
        <authorList>
            <person name="Barrero R.A."/>
            <person name="Guerrero F.D."/>
            <person name="Moolhuijzen P."/>
            <person name="Goolsby J.A."/>
            <person name="Tidwell J."/>
            <person name="Bellgard S.E."/>
            <person name="Bellgard M.I."/>
        </authorList>
    </citation>
    <scope>NUCLEOTIDE SEQUENCE</scope>
    <source>
        <tissue evidence="1">Shoot tissue taken approximately 20 cm above the soil surface</tissue>
    </source>
</reference>
<dbReference type="EMBL" id="GBRH01191543">
    <property type="protein sequence ID" value="JAE06353.1"/>
    <property type="molecule type" value="Transcribed_RNA"/>
</dbReference>
<protein>
    <submittedName>
        <fullName evidence="1">Uncharacterized protein</fullName>
    </submittedName>
</protein>
<evidence type="ECO:0000313" key="1">
    <source>
        <dbReference type="EMBL" id="JAE06353.1"/>
    </source>
</evidence>
<dbReference type="AlphaFoldDB" id="A0A0A9FDK8"/>
<name>A0A0A9FDK8_ARUDO</name>